<gene>
    <name evidence="8" type="ORF">B0I18_11455</name>
</gene>
<dbReference type="AlphaFoldDB" id="A0A2P8CV45"/>
<keyword evidence="7" id="KW-0479">Metal-binding</keyword>
<keyword evidence="5" id="KW-0238">DNA-binding</keyword>
<comment type="similarity">
    <text evidence="1">Belongs to the Fur family.</text>
</comment>
<evidence type="ECO:0000256" key="3">
    <source>
        <dbReference type="ARBA" id="ARBA00022833"/>
    </source>
</evidence>
<evidence type="ECO:0000313" key="8">
    <source>
        <dbReference type="EMBL" id="PSK88843.1"/>
    </source>
</evidence>
<dbReference type="InterPro" id="IPR036390">
    <property type="entry name" value="WH_DNA-bd_sf"/>
</dbReference>
<feature type="binding site" evidence="7">
    <location>
        <position position="95"/>
    </location>
    <ligand>
        <name>Zn(2+)</name>
        <dbReference type="ChEBI" id="CHEBI:29105"/>
    </ligand>
</feature>
<dbReference type="InterPro" id="IPR002481">
    <property type="entry name" value="FUR"/>
</dbReference>
<evidence type="ECO:0000256" key="5">
    <source>
        <dbReference type="ARBA" id="ARBA00023125"/>
    </source>
</evidence>
<dbReference type="GO" id="GO:0000976">
    <property type="term" value="F:transcription cis-regulatory region binding"/>
    <property type="evidence" value="ECO:0007669"/>
    <property type="project" value="TreeGrafter"/>
</dbReference>
<keyword evidence="3 7" id="KW-0862">Zinc</keyword>
<evidence type="ECO:0000256" key="4">
    <source>
        <dbReference type="ARBA" id="ARBA00023015"/>
    </source>
</evidence>
<dbReference type="InterPro" id="IPR036388">
    <property type="entry name" value="WH-like_DNA-bd_sf"/>
</dbReference>
<keyword evidence="6" id="KW-0804">Transcription</keyword>
<dbReference type="GO" id="GO:1900376">
    <property type="term" value="P:regulation of secondary metabolite biosynthetic process"/>
    <property type="evidence" value="ECO:0007669"/>
    <property type="project" value="TreeGrafter"/>
</dbReference>
<protein>
    <submittedName>
        <fullName evidence="8">Fur family ferric uptake transcriptional regulator</fullName>
    </submittedName>
</protein>
<dbReference type="GO" id="GO:0008270">
    <property type="term" value="F:zinc ion binding"/>
    <property type="evidence" value="ECO:0007669"/>
    <property type="project" value="TreeGrafter"/>
</dbReference>
<evidence type="ECO:0000256" key="1">
    <source>
        <dbReference type="ARBA" id="ARBA00007957"/>
    </source>
</evidence>
<feature type="binding site" evidence="7">
    <location>
        <position position="98"/>
    </location>
    <ligand>
        <name>Zn(2+)</name>
        <dbReference type="ChEBI" id="CHEBI:29105"/>
    </ligand>
</feature>
<sequence length="137" mass="15478">MKGEEDILQQHGLKNTKLRKAVLSVLIHAEKGLSHQDLSRALDVDFDRVTLFRTLHSFEDAGILHKIIDPNGTAKYAYSAADEADKDHCHAHFICLKCEEVFCLEDSFPLKDVKVPRGFKKNTLDVQVKGICKECNN</sequence>
<dbReference type="PANTHER" id="PTHR33202">
    <property type="entry name" value="ZINC UPTAKE REGULATION PROTEIN"/>
    <property type="match status" value="1"/>
</dbReference>
<feature type="binding site" evidence="7">
    <location>
        <position position="135"/>
    </location>
    <ligand>
        <name>Zn(2+)</name>
        <dbReference type="ChEBI" id="CHEBI:29105"/>
    </ligand>
</feature>
<dbReference type="GO" id="GO:0045892">
    <property type="term" value="P:negative regulation of DNA-templated transcription"/>
    <property type="evidence" value="ECO:0007669"/>
    <property type="project" value="TreeGrafter"/>
</dbReference>
<dbReference type="PANTHER" id="PTHR33202:SF7">
    <property type="entry name" value="FERRIC UPTAKE REGULATION PROTEIN"/>
    <property type="match status" value="1"/>
</dbReference>
<feature type="binding site" evidence="7">
    <location>
        <position position="132"/>
    </location>
    <ligand>
        <name>Zn(2+)</name>
        <dbReference type="ChEBI" id="CHEBI:29105"/>
    </ligand>
</feature>
<accession>A0A2P8CV45</accession>
<keyword evidence="4" id="KW-0805">Transcription regulation</keyword>
<dbReference type="Proteomes" id="UP000240572">
    <property type="component" value="Unassembled WGS sequence"/>
</dbReference>
<evidence type="ECO:0000313" key="9">
    <source>
        <dbReference type="Proteomes" id="UP000240572"/>
    </source>
</evidence>
<dbReference type="RefSeq" id="WP_106525201.1">
    <property type="nucleotide sequence ID" value="NZ_PYGD01000014.1"/>
</dbReference>
<comment type="cofactor">
    <cofactor evidence="7">
        <name>Zn(2+)</name>
        <dbReference type="ChEBI" id="CHEBI:29105"/>
    </cofactor>
    <text evidence="7">Binds 1 zinc ion per subunit.</text>
</comment>
<evidence type="ECO:0000256" key="6">
    <source>
        <dbReference type="ARBA" id="ARBA00023163"/>
    </source>
</evidence>
<dbReference type="Gene3D" id="1.10.10.10">
    <property type="entry name" value="Winged helix-like DNA-binding domain superfamily/Winged helix DNA-binding domain"/>
    <property type="match status" value="1"/>
</dbReference>
<name>A0A2P8CV45_9BACT</name>
<keyword evidence="9" id="KW-1185">Reference proteome</keyword>
<proteinExistence type="inferred from homology"/>
<dbReference type="Pfam" id="PF01475">
    <property type="entry name" value="FUR"/>
    <property type="match status" value="1"/>
</dbReference>
<reference evidence="8 9" key="1">
    <citation type="submission" date="2018-03" db="EMBL/GenBank/DDBJ databases">
        <title>Genomic Encyclopedia of Type Strains, Phase III (KMG-III): the genomes of soil and plant-associated and newly described type strains.</title>
        <authorList>
            <person name="Whitman W."/>
        </authorList>
    </citation>
    <scope>NUCLEOTIDE SEQUENCE [LARGE SCALE GENOMIC DNA]</scope>
    <source>
        <strain evidence="8 9">CGMCC 1.12700</strain>
    </source>
</reference>
<dbReference type="GO" id="GO:0003700">
    <property type="term" value="F:DNA-binding transcription factor activity"/>
    <property type="evidence" value="ECO:0007669"/>
    <property type="project" value="InterPro"/>
</dbReference>
<dbReference type="SUPFAM" id="SSF46785">
    <property type="entry name" value="Winged helix' DNA-binding domain"/>
    <property type="match status" value="1"/>
</dbReference>
<dbReference type="InterPro" id="IPR043135">
    <property type="entry name" value="Fur_C"/>
</dbReference>
<keyword evidence="2" id="KW-0678">Repressor</keyword>
<comment type="caution">
    <text evidence="8">The sequence shown here is derived from an EMBL/GenBank/DDBJ whole genome shotgun (WGS) entry which is preliminary data.</text>
</comment>
<dbReference type="OrthoDB" id="594893at2"/>
<evidence type="ECO:0000256" key="2">
    <source>
        <dbReference type="ARBA" id="ARBA00022491"/>
    </source>
</evidence>
<evidence type="ECO:0000256" key="7">
    <source>
        <dbReference type="PIRSR" id="PIRSR602481-1"/>
    </source>
</evidence>
<organism evidence="8 9">
    <name type="scientific">Taibaiella chishuiensis</name>
    <dbReference type="NCBI Taxonomy" id="1434707"/>
    <lineage>
        <taxon>Bacteria</taxon>
        <taxon>Pseudomonadati</taxon>
        <taxon>Bacteroidota</taxon>
        <taxon>Chitinophagia</taxon>
        <taxon>Chitinophagales</taxon>
        <taxon>Chitinophagaceae</taxon>
        <taxon>Taibaiella</taxon>
    </lineage>
</organism>
<dbReference type="Gene3D" id="3.30.1490.190">
    <property type="match status" value="1"/>
</dbReference>
<dbReference type="EMBL" id="PYGD01000014">
    <property type="protein sequence ID" value="PSK88843.1"/>
    <property type="molecule type" value="Genomic_DNA"/>
</dbReference>